<reference evidence="1 2" key="1">
    <citation type="submission" date="2016-02" db="EMBL/GenBank/DDBJ databases">
        <title>Genome analysis of coral dinoflagellate symbionts highlights evolutionary adaptations to a symbiotic lifestyle.</title>
        <authorList>
            <person name="Aranda M."/>
            <person name="Li Y."/>
            <person name="Liew Y.J."/>
            <person name="Baumgarten S."/>
            <person name="Simakov O."/>
            <person name="Wilson M."/>
            <person name="Piel J."/>
            <person name="Ashoor H."/>
            <person name="Bougouffa S."/>
            <person name="Bajic V.B."/>
            <person name="Ryu T."/>
            <person name="Ravasi T."/>
            <person name="Bayer T."/>
            <person name="Micklem G."/>
            <person name="Kim H."/>
            <person name="Bhak J."/>
            <person name="Lajeunesse T.C."/>
            <person name="Voolstra C.R."/>
        </authorList>
    </citation>
    <scope>NUCLEOTIDE SEQUENCE [LARGE SCALE GENOMIC DNA]</scope>
    <source>
        <strain evidence="1 2">CCMP2467</strain>
    </source>
</reference>
<name>A0A1Q9DDL7_SYMMI</name>
<evidence type="ECO:0000313" key="1">
    <source>
        <dbReference type="EMBL" id="OLP93278.1"/>
    </source>
</evidence>
<keyword evidence="2" id="KW-1185">Reference proteome</keyword>
<dbReference type="AlphaFoldDB" id="A0A1Q9DDL7"/>
<organism evidence="1 2">
    <name type="scientific">Symbiodinium microadriaticum</name>
    <name type="common">Dinoflagellate</name>
    <name type="synonym">Zooxanthella microadriatica</name>
    <dbReference type="NCBI Taxonomy" id="2951"/>
    <lineage>
        <taxon>Eukaryota</taxon>
        <taxon>Sar</taxon>
        <taxon>Alveolata</taxon>
        <taxon>Dinophyceae</taxon>
        <taxon>Suessiales</taxon>
        <taxon>Symbiodiniaceae</taxon>
        <taxon>Symbiodinium</taxon>
    </lineage>
</organism>
<gene>
    <name evidence="1" type="ORF">AK812_SmicGene24822</name>
</gene>
<comment type="caution">
    <text evidence="1">The sequence shown here is derived from an EMBL/GenBank/DDBJ whole genome shotgun (WGS) entry which is preliminary data.</text>
</comment>
<evidence type="ECO:0000313" key="2">
    <source>
        <dbReference type="Proteomes" id="UP000186817"/>
    </source>
</evidence>
<accession>A0A1Q9DDL7</accession>
<dbReference type="EMBL" id="LSRX01000588">
    <property type="protein sequence ID" value="OLP93278.1"/>
    <property type="molecule type" value="Genomic_DNA"/>
</dbReference>
<protein>
    <submittedName>
        <fullName evidence="1">Uncharacterized protein</fullName>
    </submittedName>
</protein>
<dbReference type="Proteomes" id="UP000186817">
    <property type="component" value="Unassembled WGS sequence"/>
</dbReference>
<proteinExistence type="predicted"/>
<sequence length="478" mass="52784">MPCFMDSGSQCCEDETNAFLADDGREAKRALLRREGPAVPRNVLLSLPKTLGFEWDQGRPSGTLLEFLGKGQDRVAYMSQDMVLKLSQHSQQQELTLAKLLPGIASPVYWVEGVMVVLHDDKGDLHNLVMTLLCQQPVVKAVEVMEARGAEFNGINTLKNYAALQRMDFNQILMDVLPCRAGHDIFFVSWMRDAALGKFKSVAFCSLISEVATLTVRSHLCSYGNKSLENENVDSVETTSLSVSPSDVARGAVDARDIYVTQALWACQQDADGELKQRASRRLVGIMKDQTADEALFVGMAAPACADVYPMHLIQCQNKLLSECVEMTQTDCQSDLAHAVHEQCPASAHHHCAGGWDSFNMKLARVLRNLSESQRLLGKSTTQLEDLGHKRCADVCYMDACEVGSKCPGLLSDCKTVRFCAVSQQPSVSGYNRREELGLAGILQFFVCLFHASARDLFVGYHNRLLLSGLAMWAMLLD</sequence>